<dbReference type="InterPro" id="IPR036034">
    <property type="entry name" value="PDZ_sf"/>
</dbReference>
<evidence type="ECO:0000256" key="3">
    <source>
        <dbReference type="ARBA" id="ARBA00022737"/>
    </source>
</evidence>
<keyword evidence="4" id="KW-0472">Membrane</keyword>
<name>A0AAR5PDU3_DENPD</name>
<evidence type="ECO:0000313" key="7">
    <source>
        <dbReference type="EnsemblMetazoa" id="XP_019758886.1"/>
    </source>
</evidence>
<dbReference type="SUPFAM" id="SSF50156">
    <property type="entry name" value="PDZ domain-like"/>
    <property type="match status" value="4"/>
</dbReference>
<protein>
    <recommendedName>
        <fullName evidence="6">PDZ domain-containing protein</fullName>
    </recommendedName>
</protein>
<accession>A0AAR5PDU3</accession>
<evidence type="ECO:0000256" key="2">
    <source>
        <dbReference type="ARBA" id="ARBA00022553"/>
    </source>
</evidence>
<evidence type="ECO:0000256" key="5">
    <source>
        <dbReference type="SAM" id="MobiDB-lite"/>
    </source>
</evidence>
<feature type="region of interest" description="Disordered" evidence="5">
    <location>
        <begin position="363"/>
        <end position="382"/>
    </location>
</feature>
<reference evidence="8" key="1">
    <citation type="journal article" date="2013" name="Genome Biol.">
        <title>Draft genome of the mountain pine beetle, Dendroctonus ponderosae Hopkins, a major forest pest.</title>
        <authorList>
            <person name="Keeling C.I."/>
            <person name="Yuen M.M."/>
            <person name="Liao N.Y."/>
            <person name="Docking T.R."/>
            <person name="Chan S.K."/>
            <person name="Taylor G.A."/>
            <person name="Palmquist D.L."/>
            <person name="Jackman S.D."/>
            <person name="Nguyen A."/>
            <person name="Li M."/>
            <person name="Henderson H."/>
            <person name="Janes J.K."/>
            <person name="Zhao Y."/>
            <person name="Pandoh P."/>
            <person name="Moore R."/>
            <person name="Sperling F.A."/>
            <person name="Huber D.P."/>
            <person name="Birol I."/>
            <person name="Jones S.J."/>
            <person name="Bohlmann J."/>
        </authorList>
    </citation>
    <scope>NUCLEOTIDE SEQUENCE</scope>
</reference>
<dbReference type="InterPro" id="IPR051342">
    <property type="entry name" value="PDZ_scaffold"/>
</dbReference>
<dbReference type="CDD" id="cd06667">
    <property type="entry name" value="PDZ2_MUPP1-like"/>
    <property type="match status" value="1"/>
</dbReference>
<proteinExistence type="predicted"/>
<feature type="domain" description="PDZ" evidence="6">
    <location>
        <begin position="240"/>
        <end position="325"/>
    </location>
</feature>
<dbReference type="AlphaFoldDB" id="A0AAR5PDU3"/>
<evidence type="ECO:0000313" key="8">
    <source>
        <dbReference type="Proteomes" id="UP000019118"/>
    </source>
</evidence>
<dbReference type="Proteomes" id="UP000019118">
    <property type="component" value="Unassembled WGS sequence"/>
</dbReference>
<reference evidence="7" key="2">
    <citation type="submission" date="2024-08" db="UniProtKB">
        <authorList>
            <consortium name="EnsemblMetazoa"/>
        </authorList>
    </citation>
    <scope>IDENTIFICATION</scope>
</reference>
<evidence type="ECO:0000256" key="4">
    <source>
        <dbReference type="ARBA" id="ARBA00023136"/>
    </source>
</evidence>
<dbReference type="GO" id="GO:0016020">
    <property type="term" value="C:membrane"/>
    <property type="evidence" value="ECO:0007669"/>
    <property type="project" value="UniProtKB-SubCell"/>
</dbReference>
<feature type="domain" description="PDZ" evidence="6">
    <location>
        <begin position="417"/>
        <end position="507"/>
    </location>
</feature>
<feature type="domain" description="PDZ" evidence="6">
    <location>
        <begin position="589"/>
        <end position="663"/>
    </location>
</feature>
<dbReference type="PANTHER" id="PTHR19964">
    <property type="entry name" value="MULTIPLE PDZ DOMAIN PROTEIN"/>
    <property type="match status" value="1"/>
</dbReference>
<evidence type="ECO:0000256" key="1">
    <source>
        <dbReference type="ARBA" id="ARBA00004370"/>
    </source>
</evidence>
<dbReference type="EnsemblMetazoa" id="XM_019903327.1">
    <property type="protein sequence ID" value="XP_019758886.1"/>
    <property type="gene ID" value="LOC109536881"/>
</dbReference>
<dbReference type="Pfam" id="PF00595">
    <property type="entry name" value="PDZ"/>
    <property type="match status" value="4"/>
</dbReference>
<dbReference type="SMART" id="SM00228">
    <property type="entry name" value="PDZ"/>
    <property type="match status" value="4"/>
</dbReference>
<dbReference type="FunFam" id="2.30.42.10:FF:000070">
    <property type="entry name" value="Multiple PDZ domain protein"/>
    <property type="match status" value="1"/>
</dbReference>
<sequence>MVLSTEWSQVEVIDLVNDGSGLGFGIVGGRSTGVVIKSILPGGIADKDSRLQSGDHILQIGNVNLRGFSAEQVASVLRQTGSEVRMVVARPIEPTPIDFETYRCSAPIVPTKILTDSEELDRHLLQNGYSTYFDIKKDSNIIEENCEIEPGIICDSIKPTIDVIENGFEVNENFGAISKVKSADICETVHFKNNNNIDYSNLTSPKCESPDESESPVSTSQIIVTPVDFKYKDPETEKYTVILNKNETGLGITVAGYVCEREDLNGIFIKQVAEESEAFKCNLINVNDRIIEVNGKSLLGLSNQQSVSVLKETGNSVQLTFERYLSGPKFEQLQEALATQERREKNSPSPSIQTLTWIPIDNNERNVTKPEKESLASDQNPETKEIFIEEDFKSNPEEDLETVIKQKWENLLGKDSNIVVANLTKLKGLGISLEGTVDVEDGVELRPRHYIRSILPEGPVGQNGKLSPGDEILEVNGQKLLGISHVAVVKILRELPSAVRLVCSRKDLDNRVINTSQDREAFQQRNILGGSLKNLLPQPEQRLIKALSDTSLHTSSTVTVTDEQSSLKKEKSRSLEITNVAMWSEEVDNVKLVKNDRGLGFSILDYQDPVDPKSTIIVVRSLVPNGPAEANGQITPGDRIISVNDVIIKNFTLDQAVQTLKGTLPGIVTLGISKPLPCSRQSEAVSSSIT</sequence>
<dbReference type="CDD" id="cd06668">
    <property type="entry name" value="PDZ4_MUPP1-like"/>
    <property type="match status" value="1"/>
</dbReference>
<keyword evidence="3" id="KW-0677">Repeat</keyword>
<dbReference type="Gene3D" id="2.30.42.10">
    <property type="match status" value="4"/>
</dbReference>
<dbReference type="PANTHER" id="PTHR19964:SF20">
    <property type="entry name" value="PATJ HOMOLOG-LIKE PROTEIN"/>
    <property type="match status" value="1"/>
</dbReference>
<dbReference type="PROSITE" id="PS50106">
    <property type="entry name" value="PDZ"/>
    <property type="match status" value="4"/>
</dbReference>
<keyword evidence="8" id="KW-1185">Reference proteome</keyword>
<dbReference type="CDD" id="cd06669">
    <property type="entry name" value="PDZ5_MUPP1-like"/>
    <property type="match status" value="1"/>
</dbReference>
<feature type="domain" description="PDZ" evidence="6">
    <location>
        <begin position="12"/>
        <end position="92"/>
    </location>
</feature>
<dbReference type="FunFam" id="2.30.42.10:FF:000125">
    <property type="entry name" value="PATJ, crumbs cell polarity complex component"/>
    <property type="match status" value="1"/>
</dbReference>
<dbReference type="GeneID" id="109536881"/>
<dbReference type="KEGG" id="dpa:109536881"/>
<keyword evidence="2" id="KW-0597">Phosphoprotein</keyword>
<evidence type="ECO:0000259" key="6">
    <source>
        <dbReference type="PROSITE" id="PS50106"/>
    </source>
</evidence>
<dbReference type="InterPro" id="IPR001478">
    <property type="entry name" value="PDZ"/>
</dbReference>
<organism evidence="7 8">
    <name type="scientific">Dendroctonus ponderosae</name>
    <name type="common">Mountain pine beetle</name>
    <dbReference type="NCBI Taxonomy" id="77166"/>
    <lineage>
        <taxon>Eukaryota</taxon>
        <taxon>Metazoa</taxon>
        <taxon>Ecdysozoa</taxon>
        <taxon>Arthropoda</taxon>
        <taxon>Hexapoda</taxon>
        <taxon>Insecta</taxon>
        <taxon>Pterygota</taxon>
        <taxon>Neoptera</taxon>
        <taxon>Endopterygota</taxon>
        <taxon>Coleoptera</taxon>
        <taxon>Polyphaga</taxon>
        <taxon>Cucujiformia</taxon>
        <taxon>Curculionidae</taxon>
        <taxon>Scolytinae</taxon>
        <taxon>Dendroctonus</taxon>
    </lineage>
</organism>
<comment type="subcellular location">
    <subcellularLocation>
        <location evidence="1">Membrane</location>
    </subcellularLocation>
</comment>